<accession>A0A7X5R1H8</accession>
<organism evidence="1 2">
    <name type="scientific">Lysinibacter cavernae</name>
    <dbReference type="NCBI Taxonomy" id="1640652"/>
    <lineage>
        <taxon>Bacteria</taxon>
        <taxon>Bacillati</taxon>
        <taxon>Actinomycetota</taxon>
        <taxon>Actinomycetes</taxon>
        <taxon>Micrococcales</taxon>
        <taxon>Microbacteriaceae</taxon>
        <taxon>Lysinibacter</taxon>
    </lineage>
</organism>
<dbReference type="RefSeq" id="WP_167150031.1">
    <property type="nucleotide sequence ID" value="NZ_JAAMOX010000001.1"/>
</dbReference>
<dbReference type="Proteomes" id="UP000541033">
    <property type="component" value="Unassembled WGS sequence"/>
</dbReference>
<comment type="caution">
    <text evidence="1">The sequence shown here is derived from an EMBL/GenBank/DDBJ whole genome shotgun (WGS) entry which is preliminary data.</text>
</comment>
<reference evidence="1 2" key="1">
    <citation type="submission" date="2020-02" db="EMBL/GenBank/DDBJ databases">
        <title>Sequencing the genomes of 1000 actinobacteria strains.</title>
        <authorList>
            <person name="Klenk H.-P."/>
        </authorList>
    </citation>
    <scope>NUCLEOTIDE SEQUENCE [LARGE SCALE GENOMIC DNA]</scope>
    <source>
        <strain evidence="1 2">DSM 27960</strain>
    </source>
</reference>
<sequence>MTREWKRVINQYKRSSRRPVGLIAVVFTVVLTISSCGLPPDNEEPVRFSEEEQALADYVTEVFEYLDEGKAEQAAELLGLDSGRAACPMLLTDEIYKTVDNRPTNFELSEVIHAKELKEGYATKVTYTLGKTGKQVSETYTFGRNDDGDFSIGTMEFFGFYPTLAKPETRAPGEITVQGQCSDVLSYPDRKSGQDRVFAFPGTYDIAYTDPTGIAETDSKRASIGSYQEMVDVELAAEILESTVKEASALLDQRADNCLTNALVYPDCPPELSDRYGVVENARLSGTFEAEIYELGADWRVQTVGKVPTLETQIQGGLKQTSKYFQGGILTRGVDGQLQLDASQADPR</sequence>
<dbReference type="AlphaFoldDB" id="A0A7X5R1H8"/>
<evidence type="ECO:0000313" key="2">
    <source>
        <dbReference type="Proteomes" id="UP000541033"/>
    </source>
</evidence>
<name>A0A7X5R1H8_9MICO</name>
<keyword evidence="2" id="KW-1185">Reference proteome</keyword>
<protein>
    <submittedName>
        <fullName evidence="1">Uncharacterized protein</fullName>
    </submittedName>
</protein>
<proteinExistence type="predicted"/>
<gene>
    <name evidence="1" type="ORF">FHX76_001852</name>
</gene>
<dbReference type="EMBL" id="JAAMOX010000001">
    <property type="protein sequence ID" value="NIH53984.1"/>
    <property type="molecule type" value="Genomic_DNA"/>
</dbReference>
<evidence type="ECO:0000313" key="1">
    <source>
        <dbReference type="EMBL" id="NIH53984.1"/>
    </source>
</evidence>